<feature type="transmembrane region" description="Helical" evidence="3">
    <location>
        <begin position="7"/>
        <end position="31"/>
    </location>
</feature>
<evidence type="ECO:0000313" key="4">
    <source>
        <dbReference type="EMBL" id="QGG47288.1"/>
    </source>
</evidence>
<keyword evidence="1" id="KW-0175">Coiled coil</keyword>
<dbReference type="RefSeq" id="WP_153724700.1">
    <property type="nucleotide sequence ID" value="NZ_CP045875.1"/>
</dbReference>
<evidence type="ECO:0000256" key="3">
    <source>
        <dbReference type="SAM" id="Phobius"/>
    </source>
</evidence>
<name>A0A5Q2MXG1_9FIRM</name>
<feature type="coiled-coil region" evidence="1">
    <location>
        <begin position="108"/>
        <end position="143"/>
    </location>
</feature>
<evidence type="ECO:0000256" key="2">
    <source>
        <dbReference type="SAM" id="MobiDB-lite"/>
    </source>
</evidence>
<protein>
    <submittedName>
        <fullName evidence="4">Uncharacterized protein</fullName>
    </submittedName>
</protein>
<keyword evidence="5" id="KW-1185">Reference proteome</keyword>
<evidence type="ECO:0000256" key="1">
    <source>
        <dbReference type="SAM" id="Coils"/>
    </source>
</evidence>
<feature type="region of interest" description="Disordered" evidence="2">
    <location>
        <begin position="68"/>
        <end position="88"/>
    </location>
</feature>
<keyword evidence="3" id="KW-1133">Transmembrane helix</keyword>
<dbReference type="Proteomes" id="UP000366051">
    <property type="component" value="Chromosome"/>
</dbReference>
<dbReference type="AlphaFoldDB" id="A0A5Q2MXG1"/>
<feature type="compositionally biased region" description="Low complexity" evidence="2">
    <location>
        <begin position="71"/>
        <end position="88"/>
    </location>
</feature>
<sequence>MPTRPRQIALIATTALIIITITTTVTLYFSMSDNARTSLLRGDPTQAMIERWLTQGELSEEELAYLLGLDSSDPNNPSSSPNNESPINIITLNPLNAEGHSPIEADIRQRYNEELQNLQIQNEAKLNNMLQSAQQEYIEAKNTGSTTRIAAIATKYYRQAKTLQSQTDQEFEKIVQNLEQELRTNHLPPDLVHQVRAYYKQQVQEKQKEILQRALSNS</sequence>
<dbReference type="KEGG" id="hcv:FTV88_1141"/>
<proteinExistence type="predicted"/>
<organism evidence="4 5">
    <name type="scientific">Heliorestis convoluta</name>
    <dbReference type="NCBI Taxonomy" id="356322"/>
    <lineage>
        <taxon>Bacteria</taxon>
        <taxon>Bacillati</taxon>
        <taxon>Bacillota</taxon>
        <taxon>Clostridia</taxon>
        <taxon>Eubacteriales</taxon>
        <taxon>Heliobacteriaceae</taxon>
        <taxon>Heliorestis</taxon>
    </lineage>
</organism>
<evidence type="ECO:0000313" key="5">
    <source>
        <dbReference type="Proteomes" id="UP000366051"/>
    </source>
</evidence>
<gene>
    <name evidence="4" type="ORF">FTV88_1141</name>
</gene>
<reference evidence="5" key="1">
    <citation type="submission" date="2019-11" db="EMBL/GenBank/DDBJ databases">
        <title>Genome sequence of Heliorestis convoluta strain HH, an alkaliphilic and minimalistic phototrophic bacterium from a soda lake in Egypt.</title>
        <authorList>
            <person name="Dewey E.D."/>
            <person name="Stokes L.M."/>
            <person name="Burchell B.M."/>
            <person name="Shaffer K.N."/>
            <person name="Huntington A.M."/>
            <person name="Baker J.M."/>
            <person name="Nadendla S."/>
            <person name="Giglio M.G."/>
            <person name="Touchman J.W."/>
            <person name="Blankenship R.E."/>
            <person name="Madigan M.T."/>
            <person name="Sattley W.M."/>
        </authorList>
    </citation>
    <scope>NUCLEOTIDE SEQUENCE [LARGE SCALE GENOMIC DNA]</scope>
    <source>
        <strain evidence="5">HH</strain>
    </source>
</reference>
<keyword evidence="3" id="KW-0812">Transmembrane</keyword>
<accession>A0A5Q2MXG1</accession>
<dbReference type="EMBL" id="CP045875">
    <property type="protein sequence ID" value="QGG47288.1"/>
    <property type="molecule type" value="Genomic_DNA"/>
</dbReference>
<keyword evidence="3" id="KW-0472">Membrane</keyword>